<protein>
    <submittedName>
        <fullName evidence="1">Uncharacterized protein</fullName>
    </submittedName>
</protein>
<evidence type="ECO:0000313" key="2">
    <source>
        <dbReference type="Proteomes" id="UP000591626"/>
    </source>
</evidence>
<proteinExistence type="predicted"/>
<evidence type="ECO:0000313" key="1">
    <source>
        <dbReference type="EMBL" id="NJJ03072.1"/>
    </source>
</evidence>
<dbReference type="AlphaFoldDB" id="A0AAP6XKW9"/>
<reference evidence="1 2" key="1">
    <citation type="submission" date="2020-03" db="EMBL/GenBank/DDBJ databases">
        <title>Draft genome sequences of bacterial isolates from the female urobiome.</title>
        <authorList>
            <person name="Miller-Ensminger T."/>
            <person name="Wolfe A.J."/>
            <person name="Putonti C."/>
        </authorList>
    </citation>
    <scope>NUCLEOTIDE SEQUENCE [LARGE SCALE GENOMIC DNA]</scope>
    <source>
        <strain evidence="1 2">UMB8490</strain>
    </source>
</reference>
<dbReference type="RefSeq" id="WP_167615663.1">
    <property type="nucleotide sequence ID" value="NZ_JAAUVV010000002.1"/>
</dbReference>
<gene>
    <name evidence="1" type="ORF">HC138_01575</name>
</gene>
<name>A0AAP6XKW9_9CORY</name>
<accession>A0AAP6XKW9</accession>
<sequence>MIWQGATLLDDSRTRATATADSITVGGAHPSAVLRITAGSARRFKAVDADTGGEYVLRKAGFTVARYTADCDGRRYTLNRTGLHREIRDAAGTLVAVTRGKASGDLHVEVKADVDAAAEADLPMEDLVFMTWALTFVDTPARRTRI</sequence>
<dbReference type="Proteomes" id="UP000591626">
    <property type="component" value="Unassembled WGS sequence"/>
</dbReference>
<dbReference type="EMBL" id="JAAUVV010000002">
    <property type="protein sequence ID" value="NJJ03072.1"/>
    <property type="molecule type" value="Genomic_DNA"/>
</dbReference>
<organism evidence="1 2">
    <name type="scientific">Corynebacterium coyleae</name>
    <dbReference type="NCBI Taxonomy" id="53374"/>
    <lineage>
        <taxon>Bacteria</taxon>
        <taxon>Bacillati</taxon>
        <taxon>Actinomycetota</taxon>
        <taxon>Actinomycetes</taxon>
        <taxon>Mycobacteriales</taxon>
        <taxon>Corynebacteriaceae</taxon>
        <taxon>Corynebacterium</taxon>
    </lineage>
</organism>
<comment type="caution">
    <text evidence="1">The sequence shown here is derived from an EMBL/GenBank/DDBJ whole genome shotgun (WGS) entry which is preliminary data.</text>
</comment>